<feature type="chain" id="PRO_5013213394" evidence="2">
    <location>
        <begin position="19"/>
        <end position="258"/>
    </location>
</feature>
<organism evidence="4 5">
    <name type="scientific">Capnocytophaga stomatis</name>
    <dbReference type="NCBI Taxonomy" id="1848904"/>
    <lineage>
        <taxon>Bacteria</taxon>
        <taxon>Pseudomonadati</taxon>
        <taxon>Bacteroidota</taxon>
        <taxon>Flavobacteriia</taxon>
        <taxon>Flavobacteriales</taxon>
        <taxon>Flavobacteriaceae</taxon>
        <taxon>Capnocytophaga</taxon>
    </lineage>
</organism>
<dbReference type="KEGG" id="csto:CGC58_07820"/>
<name>A0A250G0A4_9FLAO</name>
<dbReference type="InterPro" id="IPR050955">
    <property type="entry name" value="Plant_Biomass_Hydrol_Est"/>
</dbReference>
<feature type="domain" description="Phospholipase/carboxylesterase/thioesterase" evidence="3">
    <location>
        <begin position="49"/>
        <end position="243"/>
    </location>
</feature>
<protein>
    <submittedName>
        <fullName evidence="4">Phospholipase</fullName>
    </submittedName>
</protein>
<dbReference type="AlphaFoldDB" id="A0A250G0A4"/>
<gene>
    <name evidence="4" type="ORF">CGC58_07820</name>
</gene>
<reference evidence="5" key="1">
    <citation type="submission" date="2017-06" db="EMBL/GenBank/DDBJ databases">
        <title>Capnocytophaga spp. assemblies.</title>
        <authorList>
            <person name="Gulvik C.A."/>
        </authorList>
    </citation>
    <scope>NUCLEOTIDE SEQUENCE [LARGE SCALE GENOMIC DNA]</scope>
    <source>
        <strain evidence="5">H2177</strain>
    </source>
</reference>
<feature type="signal peptide" evidence="2">
    <location>
        <begin position="1"/>
        <end position="18"/>
    </location>
</feature>
<dbReference type="OrthoDB" id="9764953at2"/>
<evidence type="ECO:0000313" key="5">
    <source>
        <dbReference type="Proteomes" id="UP000217348"/>
    </source>
</evidence>
<dbReference type="PANTHER" id="PTHR43037">
    <property type="entry name" value="UNNAMED PRODUCT-RELATED"/>
    <property type="match status" value="1"/>
</dbReference>
<accession>A0A250G0A4</accession>
<keyword evidence="1 2" id="KW-0732">Signal</keyword>
<dbReference type="GO" id="GO:0016787">
    <property type="term" value="F:hydrolase activity"/>
    <property type="evidence" value="ECO:0007669"/>
    <property type="project" value="InterPro"/>
</dbReference>
<evidence type="ECO:0000313" key="4">
    <source>
        <dbReference type="EMBL" id="ATA89647.1"/>
    </source>
</evidence>
<proteinExistence type="predicted"/>
<dbReference type="SUPFAM" id="SSF53474">
    <property type="entry name" value="alpha/beta-Hydrolases"/>
    <property type="match status" value="1"/>
</dbReference>
<dbReference type="Gene3D" id="3.40.50.1820">
    <property type="entry name" value="alpha/beta hydrolase"/>
    <property type="match status" value="1"/>
</dbReference>
<dbReference type="EMBL" id="CP022387">
    <property type="protein sequence ID" value="ATA89647.1"/>
    <property type="molecule type" value="Genomic_DNA"/>
</dbReference>
<dbReference type="InterPro" id="IPR029058">
    <property type="entry name" value="AB_hydrolase_fold"/>
</dbReference>
<sequence length="258" mass="29676">MKLHVLILLLIMPTSFFAQNEAFSKEIFIGSTKDSLKYRRLIPENLEKNRKYPLVLFLHGAGERGKDNESQLLHGGTMFSNPLNRDKYPSFVLFPQCPNNFYWSIEKRPEQGFDSSALFSENPPITSQMKLVIELLNDFTEKNPVDEKRIYVVGLSMGAMATFDLVCRLPDKFAAAIPICGAVNPERLKHLKTNTQFRIYHGDSDQVVPVNFSRNAYKALKKTGKNVEYIEFYGVGHNSWHPAFNMPDFLSWLYQNQK</sequence>
<evidence type="ECO:0000256" key="1">
    <source>
        <dbReference type="ARBA" id="ARBA00022729"/>
    </source>
</evidence>
<dbReference type="RefSeq" id="WP_095896221.1">
    <property type="nucleotide sequence ID" value="NZ_CP022387.1"/>
</dbReference>
<dbReference type="Pfam" id="PF02230">
    <property type="entry name" value="Abhydrolase_2"/>
    <property type="match status" value="1"/>
</dbReference>
<dbReference type="PANTHER" id="PTHR43037:SF1">
    <property type="entry name" value="BLL1128 PROTEIN"/>
    <property type="match status" value="1"/>
</dbReference>
<dbReference type="Proteomes" id="UP000217348">
    <property type="component" value="Chromosome"/>
</dbReference>
<dbReference type="InterPro" id="IPR003140">
    <property type="entry name" value="PLipase/COase/thioEstase"/>
</dbReference>
<evidence type="ECO:0000256" key="2">
    <source>
        <dbReference type="SAM" id="SignalP"/>
    </source>
</evidence>
<evidence type="ECO:0000259" key="3">
    <source>
        <dbReference type="Pfam" id="PF02230"/>
    </source>
</evidence>